<dbReference type="GeneID" id="29389982"/>
<dbReference type="InterPro" id="IPR011051">
    <property type="entry name" value="RmlC_Cupin_sf"/>
</dbReference>
<dbReference type="AlphaFoldDB" id="D8IUH7"/>
<protein>
    <submittedName>
        <fullName evidence="7">AraC family transcription regulator protein</fullName>
    </submittedName>
</protein>
<dbReference type="CDD" id="cd06124">
    <property type="entry name" value="cupin_NimR-like_N"/>
    <property type="match status" value="1"/>
</dbReference>
<evidence type="ECO:0000256" key="2">
    <source>
        <dbReference type="ARBA" id="ARBA00023015"/>
    </source>
</evidence>
<keyword evidence="2" id="KW-0805">Transcription regulation</keyword>
<evidence type="ECO:0000256" key="4">
    <source>
        <dbReference type="ARBA" id="ARBA00023163"/>
    </source>
</evidence>
<evidence type="ECO:0000313" key="8">
    <source>
        <dbReference type="Proteomes" id="UP000000329"/>
    </source>
</evidence>
<dbReference type="Pfam" id="PF12833">
    <property type="entry name" value="HTH_18"/>
    <property type="match status" value="1"/>
</dbReference>
<dbReference type="SUPFAM" id="SSF46689">
    <property type="entry name" value="Homeodomain-like"/>
    <property type="match status" value="1"/>
</dbReference>
<organism evidence="7 8">
    <name type="scientific">Herbaspirillum seropedicae (strain SmR1)</name>
    <dbReference type="NCBI Taxonomy" id="757424"/>
    <lineage>
        <taxon>Bacteria</taxon>
        <taxon>Pseudomonadati</taxon>
        <taxon>Pseudomonadota</taxon>
        <taxon>Betaproteobacteria</taxon>
        <taxon>Burkholderiales</taxon>
        <taxon>Oxalobacteraceae</taxon>
        <taxon>Herbaspirillum</taxon>
    </lineage>
</organism>
<sequence>MATLYASLVEHDPDRLDAAVTALRVHTSQDERETPLHSHRKGQLVVALRGAVTCETAQGMWIVPPQSAVWIPPGVPHSNRVTLDGQLCFLFIAPQAASMPEQCCTLALSPLLVQMICHLAEQRQDYAPHERTARLAAVLVEELEHSQRHALPLHLPAPQHSRLRAIARHLAEHPADRRTVAQWGQRHAMSERSFARFVQAETGMSFGRWRRQIHLMLALQRLASGSSVQRVSQDLGYDSVSAFITMFRKTLGKPPARYMAQRQAQRQAPPAVPPPSVPPAHAAAPYFQPTRQASWKPN</sequence>
<dbReference type="KEGG" id="hse:Hsero_4240"/>
<dbReference type="GO" id="GO:0043565">
    <property type="term" value="F:sequence-specific DNA binding"/>
    <property type="evidence" value="ECO:0007669"/>
    <property type="project" value="InterPro"/>
</dbReference>
<evidence type="ECO:0000256" key="3">
    <source>
        <dbReference type="ARBA" id="ARBA00023125"/>
    </source>
</evidence>
<dbReference type="Proteomes" id="UP000000329">
    <property type="component" value="Chromosome"/>
</dbReference>
<keyword evidence="4" id="KW-0804">Transcription</keyword>
<feature type="domain" description="HTH araC/xylS-type" evidence="6">
    <location>
        <begin position="164"/>
        <end position="261"/>
    </location>
</feature>
<dbReference type="OrthoDB" id="9804543at2"/>
<feature type="compositionally biased region" description="Polar residues" evidence="5">
    <location>
        <begin position="289"/>
        <end position="298"/>
    </location>
</feature>
<feature type="compositionally biased region" description="Low complexity" evidence="5">
    <location>
        <begin position="256"/>
        <end position="269"/>
    </location>
</feature>
<dbReference type="Gene3D" id="1.10.10.60">
    <property type="entry name" value="Homeodomain-like"/>
    <property type="match status" value="1"/>
</dbReference>
<dbReference type="EMBL" id="CP002039">
    <property type="protein sequence ID" value="ADJ65709.1"/>
    <property type="molecule type" value="Genomic_DNA"/>
</dbReference>
<accession>D8IUH7</accession>
<dbReference type="eggNOG" id="COG1917">
    <property type="taxonomic scope" value="Bacteria"/>
</dbReference>
<dbReference type="SMART" id="SM00342">
    <property type="entry name" value="HTH_ARAC"/>
    <property type="match status" value="1"/>
</dbReference>
<keyword evidence="1" id="KW-0678">Repressor</keyword>
<dbReference type="InterPro" id="IPR003313">
    <property type="entry name" value="AraC-bd"/>
</dbReference>
<dbReference type="InterPro" id="IPR014710">
    <property type="entry name" value="RmlC-like_jellyroll"/>
</dbReference>
<evidence type="ECO:0000256" key="1">
    <source>
        <dbReference type="ARBA" id="ARBA00022491"/>
    </source>
</evidence>
<evidence type="ECO:0000313" key="7">
    <source>
        <dbReference type="EMBL" id="ADJ65709.1"/>
    </source>
</evidence>
<dbReference type="RefSeq" id="WP_013236166.1">
    <property type="nucleotide sequence ID" value="NC_014323.1"/>
</dbReference>
<dbReference type="STRING" id="757424.Hsero_4240"/>
<dbReference type="PANTHER" id="PTHR11019">
    <property type="entry name" value="HTH-TYPE TRANSCRIPTIONAL REGULATOR NIMR"/>
    <property type="match status" value="1"/>
</dbReference>
<dbReference type="InterPro" id="IPR018060">
    <property type="entry name" value="HTH_AraC"/>
</dbReference>
<dbReference type="PROSITE" id="PS01124">
    <property type="entry name" value="HTH_ARAC_FAMILY_2"/>
    <property type="match status" value="1"/>
</dbReference>
<dbReference type="PANTHER" id="PTHR11019:SF199">
    <property type="entry name" value="HTH-TYPE TRANSCRIPTIONAL REGULATOR NIMR"/>
    <property type="match status" value="1"/>
</dbReference>
<keyword evidence="3" id="KW-0238">DNA-binding</keyword>
<evidence type="ECO:0000259" key="6">
    <source>
        <dbReference type="PROSITE" id="PS01124"/>
    </source>
</evidence>
<dbReference type="InterPro" id="IPR009057">
    <property type="entry name" value="Homeodomain-like_sf"/>
</dbReference>
<reference evidence="7 8" key="1">
    <citation type="submission" date="2010-04" db="EMBL/GenBank/DDBJ databases">
        <title>The genome of Herbaspirillum seropedicae SmR1, an endophytic, nitrogen-fixing, plant-growth promoting beta-Proteobacteria.</title>
        <authorList>
            <person name="Pedrosa F.O."/>
            <person name="Monteiro R.A."/>
            <person name="Wassem R."/>
            <person name="Cruz L.M."/>
            <person name="Ayub R.A."/>
            <person name="Colauto N.B."/>
            <person name="Fernandez M.A."/>
            <person name="Fungaro M.H.P."/>
            <person name="Grisard E.C."/>
            <person name="Hungria M."/>
            <person name="Madeira H.M.F."/>
            <person name="Nodari R.O."/>
            <person name="Osaku C.A."/>
            <person name="Petzl-Erler M.L."/>
            <person name="Terenzi H."/>
            <person name="Vieira L.G.E."/>
            <person name="Almeida M.I.M."/>
            <person name="Alves L.R."/>
            <person name="Arantes O.M.N."/>
            <person name="Balsanelli E."/>
            <person name="Barcellos F.G."/>
            <person name="Baura V.A."/>
            <person name="Binde D.R."/>
            <person name="Campo R.J."/>
            <person name="Chubatsu L.S."/>
            <person name="Chueire L.M.O."/>
            <person name="Ciferri R.R."/>
            <person name="Correa L.C."/>
            <person name="da Conceicao Silva J.L."/>
            <person name="Dabul A.N.G."/>
            <person name="Dambros B.P."/>
            <person name="Faoro H."/>
            <person name="Favetti A."/>
            <person name="Friedermann G."/>
            <person name="Furlaneto M.C."/>
            <person name="Gasques L.S."/>
            <person name="Gimenes C.C.T."/>
            <person name="Gioppo N.M.R."/>
            <person name="Glienke-Blanco C."/>
            <person name="Godoy L.P."/>
            <person name="Guerra M.P."/>
            <person name="Karp S."/>
            <person name="Kava-Cordeiro V."/>
            <person name="Margarido V.P."/>
            <person name="Mathioni S.M."/>
            <person name="Menck-Soares M.A."/>
            <person name="Murace N.K."/>
            <person name="Nicolas M.F."/>
            <person name="Oliveira C.E.C."/>
            <person name="Pagnan N.A.B."/>
            <person name="Pamphile J.A."/>
            <person name="Patussi E.V."/>
            <person name="Pereira L.F.P."/>
            <person name="Pereira-Ferrari L."/>
            <person name="Pinto F.G.S."/>
            <person name="Precoma C."/>
            <person name="Prioli A.J."/>
            <person name="Prioli S.M.A.P."/>
            <person name="Raittz R.T."/>
            <person name="Ramos H.J.O."/>
            <person name="Ribeiro E.M.S.F."/>
            <person name="Rigo L.U."/>
            <person name="Rocha C.L.M.S.C."/>
            <person name="Rocha S.N."/>
            <person name="Santos K."/>
            <person name="Satori D."/>
            <person name="Silva A.G."/>
            <person name="Simao R.C.G."/>
            <person name="Soares M.A.M."/>
            <person name="Souza E.M."/>
            <person name="Steffens M.B.R."/>
            <person name="Steindel M."/>
            <person name="Tadra-Sfeir M.Z."/>
            <person name="Takahashi E.K."/>
            <person name="Torres R.A."/>
            <person name="Valle J.S."/>
            <person name="Vernal J.I."/>
            <person name="Vilas-Boas L.A."/>
            <person name="Watanabe M.A.E."/>
            <person name="Weiss V.A."/>
            <person name="Yates M.A."/>
            <person name="Souza E.M."/>
        </authorList>
    </citation>
    <scope>NUCLEOTIDE SEQUENCE [LARGE SCALE GENOMIC DNA]</scope>
    <source>
        <strain evidence="7 8">SmR1</strain>
    </source>
</reference>
<dbReference type="FunFam" id="1.10.10.60:FF:000132">
    <property type="entry name" value="AraC family transcriptional regulator"/>
    <property type="match status" value="1"/>
</dbReference>
<gene>
    <name evidence="7" type="ordered locus">Hsero_4240</name>
</gene>
<dbReference type="GO" id="GO:0003700">
    <property type="term" value="F:DNA-binding transcription factor activity"/>
    <property type="evidence" value="ECO:0007669"/>
    <property type="project" value="InterPro"/>
</dbReference>
<keyword evidence="8" id="KW-1185">Reference proteome</keyword>
<dbReference type="Gene3D" id="2.60.120.10">
    <property type="entry name" value="Jelly Rolls"/>
    <property type="match status" value="1"/>
</dbReference>
<feature type="region of interest" description="Disordered" evidence="5">
    <location>
        <begin position="256"/>
        <end position="298"/>
    </location>
</feature>
<proteinExistence type="predicted"/>
<evidence type="ECO:0000256" key="5">
    <source>
        <dbReference type="SAM" id="MobiDB-lite"/>
    </source>
</evidence>
<dbReference type="eggNOG" id="COG2207">
    <property type="taxonomic scope" value="Bacteria"/>
</dbReference>
<dbReference type="HOGENOM" id="CLU_000445_87_0_4"/>
<dbReference type="SUPFAM" id="SSF51182">
    <property type="entry name" value="RmlC-like cupins"/>
    <property type="match status" value="1"/>
</dbReference>
<dbReference type="Pfam" id="PF02311">
    <property type="entry name" value="AraC_binding"/>
    <property type="match status" value="1"/>
</dbReference>
<name>D8IUH7_HERSS</name>